<feature type="transmembrane region" description="Helical" evidence="6">
    <location>
        <begin position="139"/>
        <end position="157"/>
    </location>
</feature>
<evidence type="ECO:0000256" key="4">
    <source>
        <dbReference type="ARBA" id="ARBA00022989"/>
    </source>
</evidence>
<keyword evidence="2" id="KW-1003">Cell membrane</keyword>
<feature type="transmembrane region" description="Helical" evidence="6">
    <location>
        <begin position="264"/>
        <end position="284"/>
    </location>
</feature>
<dbReference type="Gene3D" id="1.20.1250.20">
    <property type="entry name" value="MFS general substrate transporter like domains"/>
    <property type="match status" value="1"/>
</dbReference>
<feature type="transmembrane region" description="Helical" evidence="6">
    <location>
        <begin position="111"/>
        <end position="133"/>
    </location>
</feature>
<keyword evidence="4 6" id="KW-1133">Transmembrane helix</keyword>
<comment type="caution">
    <text evidence="8">The sequence shown here is derived from an EMBL/GenBank/DDBJ whole genome shotgun (WGS) entry which is preliminary data.</text>
</comment>
<dbReference type="PROSITE" id="PS00216">
    <property type="entry name" value="SUGAR_TRANSPORT_1"/>
    <property type="match status" value="1"/>
</dbReference>
<keyword evidence="9" id="KW-1185">Reference proteome</keyword>
<feature type="transmembrane region" description="Helical" evidence="6">
    <location>
        <begin position="79"/>
        <end position="99"/>
    </location>
</feature>
<feature type="transmembrane region" description="Helical" evidence="6">
    <location>
        <begin position="20"/>
        <end position="42"/>
    </location>
</feature>
<feature type="transmembrane region" description="Helical" evidence="6">
    <location>
        <begin position="199"/>
        <end position="221"/>
    </location>
</feature>
<sequence length="387" mass="38384">MLSGLLAPIAADLGVSVGVAGLLTSVFAVGMVVGAPAMAMAVGAVPRRTALIGFLGLFGASHVFGALTPDFGPLLASRGVAAIANAGFLAITLASLPALVPPAALGRATSVILSGVTLACIVGVPAGTVLGQLLGWRAAFWAIAVLTAAALVTLALLTRRTSRCLPCAPNRAHTRRARSALDVSAEGPARREWRTLRRAGLPVVITLGVLVNAATFAGFTYLGTLAGTLSGGFGVPVALALFGVGSFAGVTLAGRYADRFGRRLLTLGLPVLAGVWLAAALFAGRSLAGLLVFALVIGASAFGIGSTLIAAIVRAASPDAPRIAGAVATTAFNVGAVIGPAAAGLVVHQAALAPRAFWMGVAFTAVSAALALARPRALSGGEGARPL</sequence>
<evidence type="ECO:0000256" key="6">
    <source>
        <dbReference type="SAM" id="Phobius"/>
    </source>
</evidence>
<feature type="transmembrane region" description="Helical" evidence="6">
    <location>
        <begin position="356"/>
        <end position="373"/>
    </location>
</feature>
<dbReference type="SUPFAM" id="SSF103473">
    <property type="entry name" value="MFS general substrate transporter"/>
    <property type="match status" value="1"/>
</dbReference>
<evidence type="ECO:0000256" key="5">
    <source>
        <dbReference type="ARBA" id="ARBA00023136"/>
    </source>
</evidence>
<dbReference type="InterPro" id="IPR050189">
    <property type="entry name" value="MFS_Efflux_Transporters"/>
</dbReference>
<feature type="domain" description="Major facilitator superfamily (MFS) profile" evidence="7">
    <location>
        <begin position="1"/>
        <end position="379"/>
    </location>
</feature>
<dbReference type="CDD" id="cd17324">
    <property type="entry name" value="MFS_NepI_like"/>
    <property type="match status" value="1"/>
</dbReference>
<evidence type="ECO:0000256" key="2">
    <source>
        <dbReference type="ARBA" id="ARBA00022475"/>
    </source>
</evidence>
<feature type="transmembrane region" description="Helical" evidence="6">
    <location>
        <begin position="233"/>
        <end position="252"/>
    </location>
</feature>
<evidence type="ECO:0000256" key="1">
    <source>
        <dbReference type="ARBA" id="ARBA00004651"/>
    </source>
</evidence>
<dbReference type="PANTHER" id="PTHR43124">
    <property type="entry name" value="PURINE EFFLUX PUMP PBUE"/>
    <property type="match status" value="1"/>
</dbReference>
<dbReference type="InterPro" id="IPR005829">
    <property type="entry name" value="Sugar_transporter_CS"/>
</dbReference>
<dbReference type="PANTHER" id="PTHR43124:SF3">
    <property type="entry name" value="CHLORAMPHENICOL EFFLUX PUMP RV0191"/>
    <property type="match status" value="1"/>
</dbReference>
<reference evidence="9" key="1">
    <citation type="journal article" date="2019" name="Int. J. Syst. Evol. Microbiol.">
        <title>The Global Catalogue of Microorganisms (GCM) 10K type strain sequencing project: providing services to taxonomists for standard genome sequencing and annotation.</title>
        <authorList>
            <consortium name="The Broad Institute Genomics Platform"/>
            <consortium name="The Broad Institute Genome Sequencing Center for Infectious Disease"/>
            <person name="Wu L."/>
            <person name="Ma J."/>
        </authorList>
    </citation>
    <scope>NUCLEOTIDE SEQUENCE [LARGE SCALE GENOMIC DNA]</scope>
    <source>
        <strain evidence="9">JCM 18303</strain>
    </source>
</reference>
<dbReference type="InterPro" id="IPR011701">
    <property type="entry name" value="MFS"/>
</dbReference>
<comment type="subcellular location">
    <subcellularLocation>
        <location evidence="1">Cell membrane</location>
        <topology evidence="1">Multi-pass membrane protein</topology>
    </subcellularLocation>
</comment>
<gene>
    <name evidence="8" type="ORF">GCM10023321_18500</name>
</gene>
<name>A0ABP9PWM6_9PSEU</name>
<dbReference type="EMBL" id="BAABJP010000007">
    <property type="protein sequence ID" value="GAA5151437.1"/>
    <property type="molecule type" value="Genomic_DNA"/>
</dbReference>
<dbReference type="PROSITE" id="PS50850">
    <property type="entry name" value="MFS"/>
    <property type="match status" value="1"/>
</dbReference>
<proteinExistence type="predicted"/>
<feature type="transmembrane region" description="Helical" evidence="6">
    <location>
        <begin position="325"/>
        <end position="350"/>
    </location>
</feature>
<dbReference type="Proteomes" id="UP001428817">
    <property type="component" value="Unassembled WGS sequence"/>
</dbReference>
<feature type="transmembrane region" description="Helical" evidence="6">
    <location>
        <begin position="49"/>
        <end position="67"/>
    </location>
</feature>
<accession>A0ABP9PWM6</accession>
<organism evidence="8 9">
    <name type="scientific">Pseudonocardia eucalypti</name>
    <dbReference type="NCBI Taxonomy" id="648755"/>
    <lineage>
        <taxon>Bacteria</taxon>
        <taxon>Bacillati</taxon>
        <taxon>Actinomycetota</taxon>
        <taxon>Actinomycetes</taxon>
        <taxon>Pseudonocardiales</taxon>
        <taxon>Pseudonocardiaceae</taxon>
        <taxon>Pseudonocardia</taxon>
    </lineage>
</organism>
<protein>
    <submittedName>
        <fullName evidence="8">MFS transporter</fullName>
    </submittedName>
</protein>
<dbReference type="InterPro" id="IPR020846">
    <property type="entry name" value="MFS_dom"/>
</dbReference>
<keyword evidence="5 6" id="KW-0472">Membrane</keyword>
<evidence type="ECO:0000256" key="3">
    <source>
        <dbReference type="ARBA" id="ARBA00022692"/>
    </source>
</evidence>
<evidence type="ECO:0000259" key="7">
    <source>
        <dbReference type="PROSITE" id="PS50850"/>
    </source>
</evidence>
<dbReference type="Pfam" id="PF07690">
    <property type="entry name" value="MFS_1"/>
    <property type="match status" value="1"/>
</dbReference>
<dbReference type="InterPro" id="IPR036259">
    <property type="entry name" value="MFS_trans_sf"/>
</dbReference>
<evidence type="ECO:0000313" key="8">
    <source>
        <dbReference type="EMBL" id="GAA5151437.1"/>
    </source>
</evidence>
<keyword evidence="3 6" id="KW-0812">Transmembrane</keyword>
<feature type="transmembrane region" description="Helical" evidence="6">
    <location>
        <begin position="290"/>
        <end position="313"/>
    </location>
</feature>
<evidence type="ECO:0000313" key="9">
    <source>
        <dbReference type="Proteomes" id="UP001428817"/>
    </source>
</evidence>